<evidence type="ECO:0000256" key="3">
    <source>
        <dbReference type="SAM" id="SignalP"/>
    </source>
</evidence>
<feature type="region of interest" description="Disordered" evidence="1">
    <location>
        <begin position="117"/>
        <end position="149"/>
    </location>
</feature>
<dbReference type="Proteomes" id="UP000266152">
    <property type="component" value="Unassembled WGS sequence"/>
</dbReference>
<protein>
    <submittedName>
        <fullName evidence="4">Uncharacterized protein</fullName>
    </submittedName>
</protein>
<keyword evidence="3" id="KW-0732">Signal</keyword>
<keyword evidence="5" id="KW-1185">Reference proteome</keyword>
<keyword evidence="2" id="KW-0472">Membrane</keyword>
<dbReference type="EMBL" id="PXOF01000039">
    <property type="protein sequence ID" value="RGP71750.1"/>
    <property type="molecule type" value="Genomic_DNA"/>
</dbReference>
<feature type="transmembrane region" description="Helical" evidence="2">
    <location>
        <begin position="885"/>
        <end position="908"/>
    </location>
</feature>
<evidence type="ECO:0000313" key="5">
    <source>
        <dbReference type="Proteomes" id="UP000266152"/>
    </source>
</evidence>
<dbReference type="STRING" id="5514.A0A395SH72"/>
<keyword evidence="2" id="KW-1133">Transmembrane helix</keyword>
<feature type="chain" id="PRO_5017213316" evidence="3">
    <location>
        <begin position="22"/>
        <end position="915"/>
    </location>
</feature>
<feature type="signal peptide" evidence="3">
    <location>
        <begin position="1"/>
        <end position="21"/>
    </location>
</feature>
<name>A0A395SH72_FUSSP</name>
<accession>A0A395SH72</accession>
<evidence type="ECO:0000256" key="2">
    <source>
        <dbReference type="SAM" id="Phobius"/>
    </source>
</evidence>
<proteinExistence type="predicted"/>
<evidence type="ECO:0000256" key="1">
    <source>
        <dbReference type="SAM" id="MobiDB-lite"/>
    </source>
</evidence>
<gene>
    <name evidence="4" type="ORF">FSPOR_3116</name>
</gene>
<feature type="compositionally biased region" description="Low complexity" evidence="1">
    <location>
        <begin position="119"/>
        <end position="144"/>
    </location>
</feature>
<feature type="transmembrane region" description="Helical" evidence="2">
    <location>
        <begin position="778"/>
        <end position="801"/>
    </location>
</feature>
<keyword evidence="2" id="KW-0812">Transmembrane</keyword>
<feature type="transmembrane region" description="Helical" evidence="2">
    <location>
        <begin position="854"/>
        <end position="873"/>
    </location>
</feature>
<sequence>MAQVAIFAFLGVLAPWQLANGAIIPRQTADFGKCSNPTISYVQDQDGVVGYGYKPTNTNDFPHGATSDITTIANFICSNLQNSCQAPTSSWFLCTTAGAAANGKEGQDAANAFNDVMNETDSSSEGSPSDSSSSTSDTDGAADGDSVKPSLNMKFSKETVVFDDHIDPIWWFNEYLKADGQPALCDETPHRTPNDHYITFTCEGADSNIVPMMKEALIAVVKDTIDNTSLSDDQRMFMHREGLCWDGQTNQCHVTEGYPSTVFPQSVHVAVAIEVPGTGGTGALSGNLRYSITDSSSNNCAMCTYLSTSGGAASALTSVAQVVMSFTGLIAPGISVASAAVSFACLTSCYQIGSFPSQASTSRSDLESGKGLLSGQDHVVLTVIDAPFDGSIPQELATLKFDDDVEGRLNSLPRQADRTARIFEVTVHADFVITGIRNSKGPEKTRRARHALMDYLQNMYMRPLEERRIFRWLNDPLLVNDIGSISSQWSQVVNSHERLHRVVNRMSLQQHPLDFDVQPRDSYMTCAKDGDKRLIVVNVHDVWSRQPFNTAKSSNSGIIFQNPRNIAAMMDQTSCTSLSDNKIDTFARLLLLDFFLASIYLQPADYFESLIHPDMSEKALLQFSIHGNPHLQVPLGLFEPRLSTSSKEAFKEIEDAEGVWRNIANIKDCIDFVLKCLEYEDGTDRKKAISGALSRRIREIKELCAERVLNADRALNALNRQLDYLTKRHAIQEAKSIKTLTILASVYLPLSLSATLLGMQSPFKLVASSKKKEDLNTIGTNLLFDFIGLFVTLGSITIFIVQVIKIGLYLKSQGPKIILNKVRDPFSIFSYGKKWKFGGRKGKWFKFIRRFSTLWIYIAFPITLLVIFIVGMLRTAQDAWDTARWMFAVYCIVGGLSGITHVLVYRLLRGKINKE</sequence>
<evidence type="ECO:0000313" key="4">
    <source>
        <dbReference type="EMBL" id="RGP71750.1"/>
    </source>
</evidence>
<dbReference type="AlphaFoldDB" id="A0A395SH72"/>
<comment type="caution">
    <text evidence="4">The sequence shown here is derived from an EMBL/GenBank/DDBJ whole genome shotgun (WGS) entry which is preliminary data.</text>
</comment>
<reference evidence="4 5" key="1">
    <citation type="journal article" date="2018" name="PLoS Pathog.">
        <title>Evolution of structural diversity of trichothecenes, a family of toxins produced by plant pathogenic and entomopathogenic fungi.</title>
        <authorList>
            <person name="Proctor R.H."/>
            <person name="McCormick S.P."/>
            <person name="Kim H.S."/>
            <person name="Cardoza R.E."/>
            <person name="Stanley A.M."/>
            <person name="Lindo L."/>
            <person name="Kelly A."/>
            <person name="Brown D.W."/>
            <person name="Lee T."/>
            <person name="Vaughan M.M."/>
            <person name="Alexander N.J."/>
            <person name="Busman M."/>
            <person name="Gutierrez S."/>
        </authorList>
    </citation>
    <scope>NUCLEOTIDE SEQUENCE [LARGE SCALE GENOMIC DNA]</scope>
    <source>
        <strain evidence="4 5">NRRL 3299</strain>
    </source>
</reference>
<organism evidence="4 5">
    <name type="scientific">Fusarium sporotrichioides</name>
    <dbReference type="NCBI Taxonomy" id="5514"/>
    <lineage>
        <taxon>Eukaryota</taxon>
        <taxon>Fungi</taxon>
        <taxon>Dikarya</taxon>
        <taxon>Ascomycota</taxon>
        <taxon>Pezizomycotina</taxon>
        <taxon>Sordariomycetes</taxon>
        <taxon>Hypocreomycetidae</taxon>
        <taxon>Hypocreales</taxon>
        <taxon>Nectriaceae</taxon>
        <taxon>Fusarium</taxon>
    </lineage>
</organism>